<comment type="caution">
    <text evidence="13">The sequence shown here is derived from an EMBL/GenBank/DDBJ whole genome shotgun (WGS) entry which is preliminary data.</text>
</comment>
<comment type="similarity">
    <text evidence="4">Belongs to the thymidine/pyrimidine-nucleoside phosphorylase family.</text>
</comment>
<keyword evidence="8" id="KW-0328">Glycosyltransferase</keyword>
<dbReference type="InterPro" id="IPR013102">
    <property type="entry name" value="PYNP_C"/>
</dbReference>
<dbReference type="InterPro" id="IPR036566">
    <property type="entry name" value="PYNP-like_C_sf"/>
</dbReference>
<dbReference type="RefSeq" id="WP_213513419.1">
    <property type="nucleotide sequence ID" value="NZ_BOSE01000001.1"/>
</dbReference>
<evidence type="ECO:0000259" key="12">
    <source>
        <dbReference type="SMART" id="SM00941"/>
    </source>
</evidence>
<dbReference type="Gene3D" id="3.40.1030.10">
    <property type="entry name" value="Nucleoside phosphorylase/phosphoribosyltransferase catalytic domain"/>
    <property type="match status" value="1"/>
</dbReference>
<comment type="cofactor">
    <cofactor evidence="2">
        <name>K(+)</name>
        <dbReference type="ChEBI" id="CHEBI:29103"/>
    </cofactor>
</comment>
<evidence type="ECO:0000256" key="1">
    <source>
        <dbReference type="ARBA" id="ARBA00001066"/>
    </source>
</evidence>
<name>A0A919YNA1_9BACL</name>
<evidence type="ECO:0000313" key="14">
    <source>
        <dbReference type="Proteomes" id="UP000683139"/>
    </source>
</evidence>
<accession>A0A919YNA1</accession>
<sequence length="444" mass="46912">MRAVDFIQQKRDGKEHSAQEIHEWIERYCKGEIPDYQMSAWTMAVYFNGMTDKEVAALTLAMAKSGDQVDLSAIQGIKVDKHSTGGVGDKTSLIIAPIVAAVGVPVAKMSGRGLGHTGGTIDKLESIEGFHTELTQKQFVEQVNSIGVSLIGQSGDLAPADKKLYALRDVTATVESIPLISSSIMSKKIAAGADAIVLDVKTGNGAFMKTLEDSIELAQAMVSIGTETGRETAAIISDMDQPLGYAIGNALEINEVIATLKGNGPVDLTELCLTLAAHLVVLGKKAADPDEARLLVERALQSGEALEKLRQLIAAQGGDAAVVDEPERLPQAAFTYEVKCERDGYVSAIAAQTLGLAAMKLGAGRATKEDAIDHSVGIVLGKKVGEKVSQGDVLAIMHANAELDPQHEAVQMTLSAFAIAEQAPAVRPLLQAIVTKAGVQRLLE</sequence>
<comment type="function">
    <text evidence="3">Catalyzes phosphorolysis of the pyrimidine nucleosides uridine, thymidine and 2'-deoxyuridine with the formation of the corresponding pyrimidine base and ribose-1-phosphate.</text>
</comment>
<evidence type="ECO:0000256" key="6">
    <source>
        <dbReference type="ARBA" id="ARBA00011889"/>
    </source>
</evidence>
<dbReference type="EC" id="2.4.2.2" evidence="6"/>
<dbReference type="InterPro" id="IPR018090">
    <property type="entry name" value="Pyrmidine_PPas_bac/euk"/>
</dbReference>
<dbReference type="Proteomes" id="UP000683139">
    <property type="component" value="Unassembled WGS sequence"/>
</dbReference>
<dbReference type="GO" id="GO:0004645">
    <property type="term" value="F:1,4-alpha-oligoglucan phosphorylase activity"/>
    <property type="evidence" value="ECO:0007669"/>
    <property type="project" value="InterPro"/>
</dbReference>
<dbReference type="InterPro" id="IPR000053">
    <property type="entry name" value="Thymidine/pyrmidine_PPase"/>
</dbReference>
<dbReference type="Pfam" id="PF07831">
    <property type="entry name" value="PYNP_C"/>
    <property type="match status" value="1"/>
</dbReference>
<dbReference type="PANTHER" id="PTHR10515:SF0">
    <property type="entry name" value="THYMIDINE PHOSPHORYLASE"/>
    <property type="match status" value="1"/>
</dbReference>
<dbReference type="GO" id="GO:0009032">
    <property type="term" value="F:thymidine phosphorylase activity"/>
    <property type="evidence" value="ECO:0007669"/>
    <property type="project" value="TreeGrafter"/>
</dbReference>
<dbReference type="NCBIfam" id="NF004747">
    <property type="entry name" value="PRK06078.1"/>
    <property type="match status" value="1"/>
</dbReference>
<organism evidence="13 14">
    <name type="scientific">Paenibacillus montaniterrae</name>
    <dbReference type="NCBI Taxonomy" id="429341"/>
    <lineage>
        <taxon>Bacteria</taxon>
        <taxon>Bacillati</taxon>
        <taxon>Bacillota</taxon>
        <taxon>Bacilli</taxon>
        <taxon>Bacillales</taxon>
        <taxon>Paenibacillaceae</taxon>
        <taxon>Paenibacillus</taxon>
    </lineage>
</organism>
<dbReference type="SUPFAM" id="SSF52418">
    <property type="entry name" value="Nucleoside phosphorylase/phosphoribosyltransferase catalytic domain"/>
    <property type="match status" value="1"/>
</dbReference>
<dbReference type="PROSITE" id="PS00647">
    <property type="entry name" value="THYMID_PHOSPHORYLASE"/>
    <property type="match status" value="1"/>
</dbReference>
<comment type="catalytic activity">
    <reaction evidence="10">
        <text>uridine + phosphate = alpha-D-ribose 1-phosphate + uracil</text>
        <dbReference type="Rhea" id="RHEA:24388"/>
        <dbReference type="ChEBI" id="CHEBI:16704"/>
        <dbReference type="ChEBI" id="CHEBI:17568"/>
        <dbReference type="ChEBI" id="CHEBI:43474"/>
        <dbReference type="ChEBI" id="CHEBI:57720"/>
        <dbReference type="EC" id="2.4.2.2"/>
    </reaction>
</comment>
<dbReference type="GO" id="GO:0006213">
    <property type="term" value="P:pyrimidine nucleoside metabolic process"/>
    <property type="evidence" value="ECO:0007669"/>
    <property type="project" value="InterPro"/>
</dbReference>
<proteinExistence type="inferred from homology"/>
<evidence type="ECO:0000256" key="3">
    <source>
        <dbReference type="ARBA" id="ARBA00003877"/>
    </source>
</evidence>
<dbReference type="NCBIfam" id="TIGR02644">
    <property type="entry name" value="Y_phosphoryl"/>
    <property type="match status" value="1"/>
</dbReference>
<evidence type="ECO:0000256" key="5">
    <source>
        <dbReference type="ARBA" id="ARBA00011738"/>
    </source>
</evidence>
<dbReference type="InterPro" id="IPR035902">
    <property type="entry name" value="Nuc_phospho_transferase"/>
</dbReference>
<dbReference type="NCBIfam" id="NF004490">
    <property type="entry name" value="PRK05820.1"/>
    <property type="match status" value="1"/>
</dbReference>
<evidence type="ECO:0000256" key="4">
    <source>
        <dbReference type="ARBA" id="ARBA00006915"/>
    </source>
</evidence>
<evidence type="ECO:0000313" key="13">
    <source>
        <dbReference type="EMBL" id="GIP15209.1"/>
    </source>
</evidence>
<feature type="domain" description="Pyrimidine nucleoside phosphorylase C-terminal" evidence="12">
    <location>
        <begin position="345"/>
        <end position="420"/>
    </location>
</feature>
<comment type="catalytic activity">
    <reaction evidence="11">
        <text>thymidine + phosphate = 2-deoxy-alpha-D-ribose 1-phosphate + thymine</text>
        <dbReference type="Rhea" id="RHEA:16037"/>
        <dbReference type="ChEBI" id="CHEBI:17748"/>
        <dbReference type="ChEBI" id="CHEBI:17821"/>
        <dbReference type="ChEBI" id="CHEBI:43474"/>
        <dbReference type="ChEBI" id="CHEBI:57259"/>
        <dbReference type="EC" id="2.4.2.2"/>
    </reaction>
</comment>
<dbReference type="InterPro" id="IPR036320">
    <property type="entry name" value="Glycosyl_Trfase_fam3_N_dom_sf"/>
</dbReference>
<evidence type="ECO:0000256" key="7">
    <source>
        <dbReference type="ARBA" id="ARBA00014680"/>
    </source>
</evidence>
<protein>
    <recommendedName>
        <fullName evidence="7">Pyrimidine-nucleoside phosphorylase</fullName>
        <ecNumber evidence="6">2.4.2.2</ecNumber>
    </recommendedName>
</protein>
<dbReference type="EMBL" id="BOSE01000001">
    <property type="protein sequence ID" value="GIP15209.1"/>
    <property type="molecule type" value="Genomic_DNA"/>
</dbReference>
<comment type="subunit">
    <text evidence="5">Homodimer.</text>
</comment>
<reference evidence="13" key="1">
    <citation type="submission" date="2021-03" db="EMBL/GenBank/DDBJ databases">
        <title>Antimicrobial resistance genes in bacteria isolated from Japanese honey, and their potential for conferring macrolide and lincosamide resistance in the American foulbrood pathogen Paenibacillus larvae.</title>
        <authorList>
            <person name="Okamoto M."/>
            <person name="Kumagai M."/>
            <person name="Kanamori H."/>
            <person name="Takamatsu D."/>
        </authorList>
    </citation>
    <scope>NUCLEOTIDE SEQUENCE</scope>
    <source>
        <strain evidence="13">J40TS1</strain>
    </source>
</reference>
<comment type="catalytic activity">
    <reaction evidence="1">
        <text>2'-deoxyuridine + phosphate = 2-deoxy-alpha-D-ribose 1-phosphate + uracil</text>
        <dbReference type="Rhea" id="RHEA:22824"/>
        <dbReference type="ChEBI" id="CHEBI:16450"/>
        <dbReference type="ChEBI" id="CHEBI:17568"/>
        <dbReference type="ChEBI" id="CHEBI:43474"/>
        <dbReference type="ChEBI" id="CHEBI:57259"/>
        <dbReference type="EC" id="2.4.2.2"/>
    </reaction>
</comment>
<keyword evidence="9" id="KW-0808">Transferase</keyword>
<evidence type="ECO:0000256" key="2">
    <source>
        <dbReference type="ARBA" id="ARBA00001958"/>
    </source>
</evidence>
<dbReference type="FunFam" id="3.40.1030.10:FF:000003">
    <property type="entry name" value="Pyrimidine-nucleoside phosphorylase"/>
    <property type="match status" value="1"/>
</dbReference>
<dbReference type="SUPFAM" id="SSF47648">
    <property type="entry name" value="Nucleoside phosphorylase/phosphoribosyltransferase N-terminal domain"/>
    <property type="match status" value="1"/>
</dbReference>
<dbReference type="GO" id="GO:0006206">
    <property type="term" value="P:pyrimidine nucleobase metabolic process"/>
    <property type="evidence" value="ECO:0007669"/>
    <property type="project" value="InterPro"/>
</dbReference>
<dbReference type="GO" id="GO:0005829">
    <property type="term" value="C:cytosol"/>
    <property type="evidence" value="ECO:0007669"/>
    <property type="project" value="TreeGrafter"/>
</dbReference>
<dbReference type="Gene3D" id="1.20.970.10">
    <property type="entry name" value="Transferase, Pyrimidine Nucleoside Phosphorylase, Chain C"/>
    <property type="match status" value="1"/>
</dbReference>
<dbReference type="PANTHER" id="PTHR10515">
    <property type="entry name" value="THYMIDINE PHOSPHORYLASE"/>
    <property type="match status" value="1"/>
</dbReference>
<dbReference type="SUPFAM" id="SSF54680">
    <property type="entry name" value="Pyrimidine nucleoside phosphorylase C-terminal domain"/>
    <property type="match status" value="1"/>
</dbReference>
<keyword evidence="14" id="KW-1185">Reference proteome</keyword>
<dbReference type="Pfam" id="PF00591">
    <property type="entry name" value="Glycos_transf_3"/>
    <property type="match status" value="1"/>
</dbReference>
<dbReference type="AlphaFoldDB" id="A0A919YNA1"/>
<evidence type="ECO:0000256" key="9">
    <source>
        <dbReference type="ARBA" id="ARBA00022679"/>
    </source>
</evidence>
<evidence type="ECO:0000256" key="11">
    <source>
        <dbReference type="ARBA" id="ARBA00048525"/>
    </source>
</evidence>
<dbReference type="InterPro" id="IPR017872">
    <property type="entry name" value="Pyrmidine_PPase_CS"/>
</dbReference>
<evidence type="ECO:0000256" key="8">
    <source>
        <dbReference type="ARBA" id="ARBA00022676"/>
    </source>
</evidence>
<gene>
    <name evidence="13" type="primary">deoA</name>
    <name evidence="13" type="ORF">J40TS1_08510</name>
</gene>
<dbReference type="Pfam" id="PF02885">
    <property type="entry name" value="Glycos_trans_3N"/>
    <property type="match status" value="1"/>
</dbReference>
<dbReference type="SMART" id="SM00941">
    <property type="entry name" value="PYNP_C"/>
    <property type="match status" value="1"/>
</dbReference>
<dbReference type="InterPro" id="IPR017459">
    <property type="entry name" value="Glycosyl_Trfase_fam3_N_dom"/>
</dbReference>
<dbReference type="PIRSF" id="PIRSF000478">
    <property type="entry name" value="TP_PyNP"/>
    <property type="match status" value="1"/>
</dbReference>
<dbReference type="Gene3D" id="3.90.1170.30">
    <property type="entry name" value="Pyrimidine nucleoside phosphorylase-like, C-terminal domain"/>
    <property type="match status" value="1"/>
</dbReference>
<evidence type="ECO:0000256" key="10">
    <source>
        <dbReference type="ARBA" id="ARBA00048453"/>
    </source>
</evidence>
<dbReference type="InterPro" id="IPR000312">
    <property type="entry name" value="Glycosyl_Trfase_fam3"/>
</dbReference>